<dbReference type="WBParaSite" id="ALUE_0000667601-mRNA-1">
    <property type="protein sequence ID" value="ALUE_0000667601-mRNA-1"/>
    <property type="gene ID" value="ALUE_0000667601"/>
</dbReference>
<proteinExistence type="predicted"/>
<protein>
    <submittedName>
        <fullName evidence="4">Uncharacterized protein</fullName>
    </submittedName>
</protein>
<keyword evidence="2" id="KW-0812">Transmembrane</keyword>
<dbReference type="AlphaFoldDB" id="A0A0M3HUY7"/>
<evidence type="ECO:0000313" key="3">
    <source>
        <dbReference type="Proteomes" id="UP000036681"/>
    </source>
</evidence>
<keyword evidence="3" id="KW-1185">Reference proteome</keyword>
<feature type="transmembrane region" description="Helical" evidence="2">
    <location>
        <begin position="118"/>
        <end position="139"/>
    </location>
</feature>
<sequence>MSSQMLPQDITSIKTATPPPAPLRQYPHYRRDSDICSIATINDITFHSTHSINATDEPSLSEYILPKRRARLLNLRYPCRLRGIIKIIQTLLIFSYIISCTQLRQDLYFNKYAEERLIFAFASPTLIFNTAIIIAYIAFPHLTVKDEAGRNGMLFLVCCPFNCY</sequence>
<accession>A0A0M3HUY7</accession>
<organism evidence="3 4">
    <name type="scientific">Ascaris lumbricoides</name>
    <name type="common">Giant roundworm</name>
    <dbReference type="NCBI Taxonomy" id="6252"/>
    <lineage>
        <taxon>Eukaryota</taxon>
        <taxon>Metazoa</taxon>
        <taxon>Ecdysozoa</taxon>
        <taxon>Nematoda</taxon>
        <taxon>Chromadorea</taxon>
        <taxon>Rhabditida</taxon>
        <taxon>Spirurina</taxon>
        <taxon>Ascaridomorpha</taxon>
        <taxon>Ascaridoidea</taxon>
        <taxon>Ascarididae</taxon>
        <taxon>Ascaris</taxon>
    </lineage>
</organism>
<dbReference type="Proteomes" id="UP000036681">
    <property type="component" value="Unplaced"/>
</dbReference>
<evidence type="ECO:0000256" key="1">
    <source>
        <dbReference type="SAM" id="MobiDB-lite"/>
    </source>
</evidence>
<feature type="compositionally biased region" description="Polar residues" evidence="1">
    <location>
        <begin position="1"/>
        <end position="15"/>
    </location>
</feature>
<evidence type="ECO:0000256" key="2">
    <source>
        <dbReference type="SAM" id="Phobius"/>
    </source>
</evidence>
<name>A0A0M3HUY7_ASCLU</name>
<keyword evidence="2" id="KW-0472">Membrane</keyword>
<keyword evidence="2" id="KW-1133">Transmembrane helix</keyword>
<feature type="region of interest" description="Disordered" evidence="1">
    <location>
        <begin position="1"/>
        <end position="21"/>
    </location>
</feature>
<evidence type="ECO:0000313" key="4">
    <source>
        <dbReference type="WBParaSite" id="ALUE_0000667601-mRNA-1"/>
    </source>
</evidence>
<reference evidence="4" key="1">
    <citation type="submission" date="2017-02" db="UniProtKB">
        <authorList>
            <consortium name="WormBaseParasite"/>
        </authorList>
    </citation>
    <scope>IDENTIFICATION</scope>
</reference>